<evidence type="ECO:0000256" key="2">
    <source>
        <dbReference type="ARBA" id="ARBA00022729"/>
    </source>
</evidence>
<reference evidence="9 10" key="1">
    <citation type="submission" date="2020-07" db="EMBL/GenBank/DDBJ databases">
        <title>Streptomyces isolated from Indian soil.</title>
        <authorList>
            <person name="Mandal S."/>
            <person name="Maiti P.K."/>
        </authorList>
    </citation>
    <scope>NUCLEOTIDE SEQUENCE [LARGE SCALE GENOMIC DNA]</scope>
    <source>
        <strain evidence="9 10">PSKA28</strain>
    </source>
</reference>
<feature type="chain" id="PRO_5039202783" evidence="5">
    <location>
        <begin position="44"/>
        <end position="820"/>
    </location>
</feature>
<dbReference type="Pfam" id="PF08124">
    <property type="entry name" value="Lyase_8_N"/>
    <property type="match status" value="1"/>
</dbReference>
<evidence type="ECO:0000313" key="9">
    <source>
        <dbReference type="EMBL" id="MBA2950845.1"/>
    </source>
</evidence>
<dbReference type="PANTHER" id="PTHR38481:SF1">
    <property type="entry name" value="HYALURONATE LYASE"/>
    <property type="match status" value="1"/>
</dbReference>
<dbReference type="Proteomes" id="UP000545761">
    <property type="component" value="Unassembled WGS sequence"/>
</dbReference>
<protein>
    <submittedName>
        <fullName evidence="9">Polysaccharide lyase 8 family protein</fullName>
    </submittedName>
</protein>
<dbReference type="GO" id="GO:0005975">
    <property type="term" value="P:carbohydrate metabolic process"/>
    <property type="evidence" value="ECO:0007669"/>
    <property type="project" value="InterPro"/>
</dbReference>
<dbReference type="CDD" id="cd01083">
    <property type="entry name" value="GAG_Lyase"/>
    <property type="match status" value="1"/>
</dbReference>
<dbReference type="AlphaFoldDB" id="A0A7W0DTA4"/>
<feature type="active site" evidence="4">
    <location>
        <position position="340"/>
    </location>
</feature>
<evidence type="ECO:0000259" key="8">
    <source>
        <dbReference type="Pfam" id="PF08124"/>
    </source>
</evidence>
<dbReference type="InterPro" id="IPR004103">
    <property type="entry name" value="Lyase_8_C"/>
</dbReference>
<dbReference type="InterPro" id="IPR038970">
    <property type="entry name" value="Lyase_8"/>
</dbReference>
<comment type="caution">
    <text evidence="9">The sequence shown here is derived from an EMBL/GenBank/DDBJ whole genome shotgun (WGS) entry which is preliminary data.</text>
</comment>
<dbReference type="InterPro" id="IPR006311">
    <property type="entry name" value="TAT_signal"/>
</dbReference>
<evidence type="ECO:0000259" key="6">
    <source>
        <dbReference type="Pfam" id="PF02278"/>
    </source>
</evidence>
<proteinExistence type="inferred from homology"/>
<dbReference type="EMBL" id="JACEHE010000034">
    <property type="protein sequence ID" value="MBA2950845.1"/>
    <property type="molecule type" value="Genomic_DNA"/>
</dbReference>
<dbReference type="Gene3D" id="1.50.10.100">
    <property type="entry name" value="Chondroitin AC/alginate lyase"/>
    <property type="match status" value="1"/>
</dbReference>
<dbReference type="GO" id="GO:0016837">
    <property type="term" value="F:carbon-oxygen lyase activity, acting on polysaccharides"/>
    <property type="evidence" value="ECO:0007669"/>
    <property type="project" value="UniProtKB-ARBA"/>
</dbReference>
<gene>
    <name evidence="9" type="ORF">H1D24_35070</name>
</gene>
<evidence type="ECO:0000259" key="7">
    <source>
        <dbReference type="Pfam" id="PF02884"/>
    </source>
</evidence>
<dbReference type="SUPFAM" id="SSF74650">
    <property type="entry name" value="Galactose mutarotase-like"/>
    <property type="match status" value="1"/>
</dbReference>
<evidence type="ECO:0000256" key="3">
    <source>
        <dbReference type="ARBA" id="ARBA00023239"/>
    </source>
</evidence>
<dbReference type="InterPro" id="IPR008929">
    <property type="entry name" value="Chondroitin_lyas"/>
</dbReference>
<sequence length="820" mass="86826">MAPPLSRRTLLRSVSGAAAATGLVTTAATAVTATGALAAPAYAADDDFAALRSTWRTILLGQGFSPTAEPFATKLAAMGATAAARAAAMAPDEGSLWPDAVWADPEPDTDSASYAYSAAIQTSCQRLYAMAEAYAQPGTGVTGDPALAEKVLTGLDHLYARIYNENQTRYGNWYNWQIGGPQALLDTAVLLYDQLSAEQIAAWCRAVDHFVPDSVVAVYSGTSTGANRIDLCRVLAVRGMLEGNAEKIALASTAIAPVFPYVTSGDGLYADGSVIQHTWVPYTGSYGAVLLDGLSKLLALLAGSSWEVTTPDRQVFFDAVEAAYAPFLHNGLCMDGVSGRAIARGLPPGSTSGQNDDHLRGHAIMASIVALGQAATTEEETRWRALVKGWIQRATYRSPVTDTALSVSKLALLNGVLADGTVSPAVQPPASKVFPAMDRAVHRRKGWVASVSMASRRITYYENGNGENLRGWNTGSGMLYWWGGDFADDQYSDRFWPTVNPYRLPGTTASAKPLANGEGGIWGAARPDVDFVGGASDGTHTVLGQHLKALSSTLEARKSWFLLDDEIICLGSGITAADGAAVETVVENRHLGATGTHALTVDGHLRSTDLGWSQTFPDARWAHIAGHGGYAFLQGSELRALREERTGAWYDINTQVGSKTQFSSRYLTLLLEHGTDPADESYAYLLLPGASAATTARRTAGLNGWMTSWTNSLGIHGIRVPSLGVTAANFWAAGDFGRLSASAPVSVLIRERRDGTAVICVSDPTRLQKDVTLTWHRSVSAVLSKPGTLTEASTGQSLRLTFGDLTGAGGATQTVTVRLD</sequence>
<feature type="domain" description="Polysaccharide lyase family 8 central" evidence="6">
    <location>
        <begin position="432"/>
        <end position="691"/>
    </location>
</feature>
<dbReference type="InterPro" id="IPR011013">
    <property type="entry name" value="Gal_mutarotase_sf_dom"/>
</dbReference>
<feature type="signal peptide" evidence="5">
    <location>
        <begin position="1"/>
        <end position="43"/>
    </location>
</feature>
<dbReference type="Gene3D" id="2.70.98.10">
    <property type="match status" value="1"/>
</dbReference>
<dbReference type="SUPFAM" id="SSF48230">
    <property type="entry name" value="Chondroitin AC/alginate lyase"/>
    <property type="match status" value="1"/>
</dbReference>
<evidence type="ECO:0000256" key="5">
    <source>
        <dbReference type="SAM" id="SignalP"/>
    </source>
</evidence>
<dbReference type="SUPFAM" id="SSF49863">
    <property type="entry name" value="Hyaluronate lyase-like, C-terminal domain"/>
    <property type="match status" value="1"/>
</dbReference>
<name>A0A7W0DTA4_9ACTN</name>
<keyword evidence="3 9" id="KW-0456">Lyase</keyword>
<evidence type="ECO:0000256" key="1">
    <source>
        <dbReference type="ARBA" id="ARBA00006699"/>
    </source>
</evidence>
<dbReference type="InterPro" id="IPR014718">
    <property type="entry name" value="GH-type_carb-bd"/>
</dbReference>
<accession>A0A7W0DTA4</accession>
<keyword evidence="2 5" id="KW-0732">Signal</keyword>
<dbReference type="Gene3D" id="2.60.220.10">
    <property type="entry name" value="Polysaccharide lyase family 8-like, C-terminal"/>
    <property type="match status" value="1"/>
</dbReference>
<evidence type="ECO:0000256" key="4">
    <source>
        <dbReference type="PIRSR" id="PIRSR638970-1"/>
    </source>
</evidence>
<dbReference type="Pfam" id="PF02884">
    <property type="entry name" value="Lyase_8_C"/>
    <property type="match status" value="1"/>
</dbReference>
<dbReference type="GO" id="GO:0005576">
    <property type="term" value="C:extracellular region"/>
    <property type="evidence" value="ECO:0007669"/>
    <property type="project" value="InterPro"/>
</dbReference>
<dbReference type="InterPro" id="IPR012970">
    <property type="entry name" value="Lyase_8_alpha_N"/>
</dbReference>
<feature type="domain" description="Polysaccharide lyase 8 N-terminal alpha-helical" evidence="8">
    <location>
        <begin position="55"/>
        <end position="388"/>
    </location>
</feature>
<dbReference type="InterPro" id="IPR003159">
    <property type="entry name" value="Lyase_8_central_dom"/>
</dbReference>
<dbReference type="RefSeq" id="WP_181661772.1">
    <property type="nucleotide sequence ID" value="NZ_JACEHE010000034.1"/>
</dbReference>
<organism evidence="9 10">
    <name type="scientific">Streptomyces himalayensis subsp. himalayensis</name>
    <dbReference type="NCBI Taxonomy" id="2756131"/>
    <lineage>
        <taxon>Bacteria</taxon>
        <taxon>Bacillati</taxon>
        <taxon>Actinomycetota</taxon>
        <taxon>Actinomycetes</taxon>
        <taxon>Kitasatosporales</taxon>
        <taxon>Streptomycetaceae</taxon>
        <taxon>Streptomyces</taxon>
        <taxon>Streptomyces himalayensis</taxon>
    </lineage>
</organism>
<dbReference type="InterPro" id="IPR011071">
    <property type="entry name" value="Lyase_8-like_C"/>
</dbReference>
<dbReference type="Pfam" id="PF02278">
    <property type="entry name" value="Lyase_8"/>
    <property type="match status" value="1"/>
</dbReference>
<dbReference type="PROSITE" id="PS51318">
    <property type="entry name" value="TAT"/>
    <property type="match status" value="1"/>
</dbReference>
<feature type="domain" description="Polysaccharide lyase family 8 C-terminal" evidence="7">
    <location>
        <begin position="711"/>
        <end position="771"/>
    </location>
</feature>
<dbReference type="GO" id="GO:0030246">
    <property type="term" value="F:carbohydrate binding"/>
    <property type="evidence" value="ECO:0007669"/>
    <property type="project" value="InterPro"/>
</dbReference>
<feature type="active site" evidence="4">
    <location>
        <position position="286"/>
    </location>
</feature>
<comment type="similarity">
    <text evidence="1">Belongs to the polysaccharide lyase 8 family.</text>
</comment>
<evidence type="ECO:0000313" key="10">
    <source>
        <dbReference type="Proteomes" id="UP000545761"/>
    </source>
</evidence>
<feature type="active site" evidence="4">
    <location>
        <position position="277"/>
    </location>
</feature>
<dbReference type="PANTHER" id="PTHR38481">
    <property type="entry name" value="HYALURONATE LYASE"/>
    <property type="match status" value="1"/>
</dbReference>